<reference evidence="2 3" key="1">
    <citation type="submission" date="2010-05" db="EMBL/GenBank/DDBJ databases">
        <title>The Genome Sequence of Thecamonas trahens ATCC 50062.</title>
        <authorList>
            <consortium name="The Broad Institute Genome Sequencing Platform"/>
            <person name="Russ C."/>
            <person name="Cuomo C."/>
            <person name="Shea T."/>
            <person name="Young S.K."/>
            <person name="Zeng Q."/>
            <person name="Koehrsen M."/>
            <person name="Haas B."/>
            <person name="Borodovsky M."/>
            <person name="Guigo R."/>
            <person name="Alvarado L."/>
            <person name="Berlin A."/>
            <person name="Bochicchio J."/>
            <person name="Borenstein D."/>
            <person name="Chapman S."/>
            <person name="Chen Z."/>
            <person name="Freedman E."/>
            <person name="Gellesch M."/>
            <person name="Goldberg J."/>
            <person name="Griggs A."/>
            <person name="Gujja S."/>
            <person name="Heilman E."/>
            <person name="Heiman D."/>
            <person name="Hepburn T."/>
            <person name="Howarth C."/>
            <person name="Jen D."/>
            <person name="Larson L."/>
            <person name="Mehta T."/>
            <person name="Park D."/>
            <person name="Pearson M."/>
            <person name="Roberts A."/>
            <person name="Saif S."/>
            <person name="Shenoy N."/>
            <person name="Sisk P."/>
            <person name="Stolte C."/>
            <person name="Sykes S."/>
            <person name="Thomson T."/>
            <person name="Walk T."/>
            <person name="White J."/>
            <person name="Yandava C."/>
            <person name="Burger G."/>
            <person name="Gray M.W."/>
            <person name="Holland P.W.H."/>
            <person name="King N."/>
            <person name="Lang F.B.F."/>
            <person name="Roger A.J."/>
            <person name="Ruiz-Trillo I."/>
            <person name="Lander E."/>
            <person name="Nusbaum C."/>
        </authorList>
    </citation>
    <scope>NUCLEOTIDE SEQUENCE [LARGE SCALE GENOMIC DNA]</scope>
    <source>
        <strain evidence="2 3">ATCC 50062</strain>
    </source>
</reference>
<dbReference type="EMBL" id="GL349493">
    <property type="protein sequence ID" value="KNC54973.1"/>
    <property type="molecule type" value="Genomic_DNA"/>
</dbReference>
<accession>A0A0L0DU17</accession>
<feature type="compositionally biased region" description="Low complexity" evidence="1">
    <location>
        <begin position="254"/>
        <end position="268"/>
    </location>
</feature>
<feature type="compositionally biased region" description="Acidic residues" evidence="1">
    <location>
        <begin position="269"/>
        <end position="281"/>
    </location>
</feature>
<sequence length="302" mass="32448">MFVVVPHAPSSLWGSVAVFCRGHELHVWPLDGLALPPWARAMTGDDVAEPSALDALLDDVDAPLTGLYAVRPPRSEHNLIAWIAAELAAWSDDCRAAVSTAAAAARSGGRITDRTRRRKEKKSKTRRKGRRRWLRPWSRRPLLESSSSGELAQAPSDSCGIDLTDGGFAAFRRRLNMVHWSEMHHNALDFPRGLEVVVEPRLAAGTSMASLAISPSATSLTAGSYYDLPMASPADMARAHSVLGLEHISPIKLAPNPADTSSSAAASSEADEPESDAEIEEPAAGVSWRSTSGSRMIDLISL</sequence>
<organism evidence="2 3">
    <name type="scientific">Thecamonas trahens ATCC 50062</name>
    <dbReference type="NCBI Taxonomy" id="461836"/>
    <lineage>
        <taxon>Eukaryota</taxon>
        <taxon>Apusozoa</taxon>
        <taxon>Apusomonadida</taxon>
        <taxon>Apusomonadidae</taxon>
        <taxon>Thecamonas</taxon>
    </lineage>
</organism>
<gene>
    <name evidence="2" type="ORF">AMSG_10218</name>
</gene>
<dbReference type="AlphaFoldDB" id="A0A0L0DU17"/>
<name>A0A0L0DU17_THETB</name>
<feature type="compositionally biased region" description="Basic residues" evidence="1">
    <location>
        <begin position="115"/>
        <end position="132"/>
    </location>
</feature>
<feature type="region of interest" description="Disordered" evidence="1">
    <location>
        <begin position="105"/>
        <end position="132"/>
    </location>
</feature>
<protein>
    <submittedName>
        <fullName evidence="2">Uncharacterized protein</fullName>
    </submittedName>
</protein>
<evidence type="ECO:0000313" key="3">
    <source>
        <dbReference type="Proteomes" id="UP000054408"/>
    </source>
</evidence>
<keyword evidence="3" id="KW-1185">Reference proteome</keyword>
<dbReference type="GeneID" id="25568496"/>
<evidence type="ECO:0000256" key="1">
    <source>
        <dbReference type="SAM" id="MobiDB-lite"/>
    </source>
</evidence>
<evidence type="ECO:0000313" key="2">
    <source>
        <dbReference type="EMBL" id="KNC54973.1"/>
    </source>
</evidence>
<dbReference type="Proteomes" id="UP000054408">
    <property type="component" value="Unassembled WGS sequence"/>
</dbReference>
<proteinExistence type="predicted"/>
<dbReference type="RefSeq" id="XP_013753420.1">
    <property type="nucleotide sequence ID" value="XM_013897966.1"/>
</dbReference>
<feature type="region of interest" description="Disordered" evidence="1">
    <location>
        <begin position="254"/>
        <end position="290"/>
    </location>
</feature>